<dbReference type="PANTHER" id="PTHR38041:SF1">
    <property type="entry name" value="CHORISMATE MUTASE"/>
    <property type="match status" value="1"/>
</dbReference>
<dbReference type="RefSeq" id="WP_035853138.1">
    <property type="nucleotide sequence ID" value="NZ_KK073874.1"/>
</dbReference>
<keyword evidence="4" id="KW-1185">Reference proteome</keyword>
<dbReference type="Proteomes" id="UP000021053">
    <property type="component" value="Unassembled WGS sequence"/>
</dbReference>
<evidence type="ECO:0000313" key="4">
    <source>
        <dbReference type="Proteomes" id="UP000021053"/>
    </source>
</evidence>
<dbReference type="SUPFAM" id="SSF48600">
    <property type="entry name" value="Chorismate mutase II"/>
    <property type="match status" value="1"/>
</dbReference>
<keyword evidence="1 3" id="KW-0413">Isomerase</keyword>
<dbReference type="Gene3D" id="1.20.59.10">
    <property type="entry name" value="Chorismate mutase"/>
    <property type="match status" value="1"/>
</dbReference>
<sequence>MEADRRTTADQLTEVRSAIDALDREIVGLLARREEFVRRAGRLKADSDAVRAPARVEQVISKVRGLAAESGADPAVVEATYRAMIAAFIDLELRVHRTGD</sequence>
<comment type="caution">
    <text evidence="3">The sequence shown here is derived from an EMBL/GenBank/DDBJ whole genome shotgun (WGS) entry which is preliminary data.</text>
</comment>
<dbReference type="PATRIC" id="fig|927661.3.peg.4175"/>
<dbReference type="PANTHER" id="PTHR38041">
    <property type="entry name" value="CHORISMATE MUTASE"/>
    <property type="match status" value="1"/>
</dbReference>
<dbReference type="Pfam" id="PF01817">
    <property type="entry name" value="CM_2"/>
    <property type="match status" value="1"/>
</dbReference>
<dbReference type="EC" id="5.4.99.5" evidence="3"/>
<dbReference type="OrthoDB" id="3233357at2"/>
<protein>
    <submittedName>
        <fullName evidence="3">Chorismate mutase</fullName>
        <ecNumber evidence="3">5.4.99.5</ecNumber>
    </submittedName>
</protein>
<evidence type="ECO:0000259" key="2">
    <source>
        <dbReference type="PROSITE" id="PS51168"/>
    </source>
</evidence>
<accession>A0A010ZWE9</accession>
<feature type="domain" description="Chorismate mutase" evidence="2">
    <location>
        <begin position="6"/>
        <end position="96"/>
    </location>
</feature>
<dbReference type="PROSITE" id="PS51168">
    <property type="entry name" value="CHORISMATE_MUT_2"/>
    <property type="match status" value="1"/>
</dbReference>
<dbReference type="InterPro" id="IPR051331">
    <property type="entry name" value="Chorismate_mutase-related"/>
</dbReference>
<reference evidence="3 4" key="1">
    <citation type="submission" date="2013-07" db="EMBL/GenBank/DDBJ databases">
        <authorList>
            <consortium name="DOE Joint Genome Institute"/>
            <person name="Eisen J."/>
            <person name="Huntemann M."/>
            <person name="Han J."/>
            <person name="Chen A."/>
            <person name="Kyrpides N."/>
            <person name="Mavromatis K."/>
            <person name="Markowitz V."/>
            <person name="Palaniappan K."/>
            <person name="Ivanova N."/>
            <person name="Schaumberg A."/>
            <person name="Pati A."/>
            <person name="Liolios K."/>
            <person name="Nordberg H.P."/>
            <person name="Cantor M.N."/>
            <person name="Hua S.X."/>
            <person name="Woyke T."/>
        </authorList>
    </citation>
    <scope>NUCLEOTIDE SEQUENCE [LARGE SCALE GENOMIC DNA]</scope>
    <source>
        <strain evidence="3 4">DSM 44712</strain>
    </source>
</reference>
<dbReference type="InterPro" id="IPR036979">
    <property type="entry name" value="CM_dom_sf"/>
</dbReference>
<dbReference type="SMART" id="SM00830">
    <property type="entry name" value="CM_2"/>
    <property type="match status" value="1"/>
</dbReference>
<dbReference type="InterPro" id="IPR002701">
    <property type="entry name" value="CM_II_prokaryot"/>
</dbReference>
<organism evidence="3 4">
    <name type="scientific">Cryptosporangium arvum DSM 44712</name>
    <dbReference type="NCBI Taxonomy" id="927661"/>
    <lineage>
        <taxon>Bacteria</taxon>
        <taxon>Bacillati</taxon>
        <taxon>Actinomycetota</taxon>
        <taxon>Actinomycetes</taxon>
        <taxon>Cryptosporangiales</taxon>
        <taxon>Cryptosporangiaceae</taxon>
        <taxon>Cryptosporangium</taxon>
    </lineage>
</organism>
<evidence type="ECO:0000256" key="1">
    <source>
        <dbReference type="ARBA" id="ARBA00023235"/>
    </source>
</evidence>
<dbReference type="GO" id="GO:0009697">
    <property type="term" value="P:salicylic acid biosynthetic process"/>
    <property type="evidence" value="ECO:0007669"/>
    <property type="project" value="TreeGrafter"/>
</dbReference>
<dbReference type="EMBL" id="JFBT01000001">
    <property type="protein sequence ID" value="EXG82994.1"/>
    <property type="molecule type" value="Genomic_DNA"/>
</dbReference>
<proteinExistence type="predicted"/>
<dbReference type="HOGENOM" id="CLU_131518_2_2_11"/>
<name>A0A010ZWE9_9ACTN</name>
<evidence type="ECO:0000313" key="3">
    <source>
        <dbReference type="EMBL" id="EXG82994.1"/>
    </source>
</evidence>
<dbReference type="GO" id="GO:0046417">
    <property type="term" value="P:chorismate metabolic process"/>
    <property type="evidence" value="ECO:0007669"/>
    <property type="project" value="InterPro"/>
</dbReference>
<dbReference type="AlphaFoldDB" id="A0A010ZWE9"/>
<dbReference type="GO" id="GO:0004106">
    <property type="term" value="F:chorismate mutase activity"/>
    <property type="evidence" value="ECO:0007669"/>
    <property type="project" value="UniProtKB-EC"/>
</dbReference>
<gene>
    <name evidence="3" type="ORF">CryarDRAFT_4200</name>
</gene>
<dbReference type="InterPro" id="IPR036263">
    <property type="entry name" value="Chorismate_II_sf"/>
</dbReference>